<reference evidence="2" key="1">
    <citation type="journal article" date="2022" name="Toxins">
        <title>Genomic Analysis of Sphingopyxis sp. USTB-05 for Biodegrading Cyanobacterial Hepatotoxins.</title>
        <authorList>
            <person name="Liu C."/>
            <person name="Xu Q."/>
            <person name="Zhao Z."/>
            <person name="Zhang H."/>
            <person name="Liu X."/>
            <person name="Yin C."/>
            <person name="Liu Y."/>
            <person name="Yan H."/>
        </authorList>
    </citation>
    <scope>NUCLEOTIDE SEQUENCE</scope>
    <source>
        <strain evidence="2">NBD5</strain>
    </source>
</reference>
<sequence length="107" mass="11433">MSVAALEALLREQRALIAALDADDAPAIEAANAAVDQALLRVRASPTRPTPEMKALAEEATRLADAARVRINVLADMTERRLTRLAAASGRGDAAPTYGRNARWKRG</sequence>
<evidence type="ECO:0008006" key="4">
    <source>
        <dbReference type="Google" id="ProtNLM"/>
    </source>
</evidence>
<protein>
    <recommendedName>
        <fullName evidence="4">Flagellar protein FlgN</fullName>
    </recommendedName>
</protein>
<dbReference type="RefSeq" id="WP_252167537.1">
    <property type="nucleotide sequence ID" value="NZ_CP084930.1"/>
</dbReference>
<feature type="region of interest" description="Disordered" evidence="1">
    <location>
        <begin position="88"/>
        <end position="107"/>
    </location>
</feature>
<dbReference type="Proteomes" id="UP001056937">
    <property type="component" value="Chromosome 1"/>
</dbReference>
<evidence type="ECO:0000313" key="3">
    <source>
        <dbReference type="Proteomes" id="UP001056937"/>
    </source>
</evidence>
<evidence type="ECO:0000313" key="2">
    <source>
        <dbReference type="EMBL" id="USI73731.1"/>
    </source>
</evidence>
<gene>
    <name evidence="2" type="ORF">LHA26_04475</name>
</gene>
<organism evidence="2 3">
    <name type="scientific">Sphingomonas morindae</name>
    <dbReference type="NCBI Taxonomy" id="1541170"/>
    <lineage>
        <taxon>Bacteria</taxon>
        <taxon>Pseudomonadati</taxon>
        <taxon>Pseudomonadota</taxon>
        <taxon>Alphaproteobacteria</taxon>
        <taxon>Sphingomonadales</taxon>
        <taxon>Sphingomonadaceae</taxon>
        <taxon>Sphingomonas</taxon>
    </lineage>
</organism>
<accession>A0ABY4XAH2</accession>
<name>A0ABY4XAH2_9SPHN</name>
<dbReference type="EMBL" id="CP084930">
    <property type="protein sequence ID" value="USI73731.1"/>
    <property type="molecule type" value="Genomic_DNA"/>
</dbReference>
<proteinExistence type="predicted"/>
<evidence type="ECO:0000256" key="1">
    <source>
        <dbReference type="SAM" id="MobiDB-lite"/>
    </source>
</evidence>
<keyword evidence="3" id="KW-1185">Reference proteome</keyword>